<dbReference type="PROSITE" id="PS50887">
    <property type="entry name" value="GGDEF"/>
    <property type="match status" value="1"/>
</dbReference>
<dbReference type="Gene3D" id="3.30.450.20">
    <property type="entry name" value="PAS domain"/>
    <property type="match status" value="1"/>
</dbReference>
<dbReference type="RefSeq" id="WP_144040105.1">
    <property type="nucleotide sequence ID" value="NZ_BMPL01000008.1"/>
</dbReference>
<dbReference type="AlphaFoldDB" id="A0A553JPU5"/>
<keyword evidence="7" id="KW-1185">Reference proteome</keyword>
<dbReference type="InterPro" id="IPR043128">
    <property type="entry name" value="Rev_trsase/Diguanyl_cyclase"/>
</dbReference>
<dbReference type="InterPro" id="IPR035965">
    <property type="entry name" value="PAS-like_dom_sf"/>
</dbReference>
<dbReference type="GO" id="GO:0052621">
    <property type="term" value="F:diguanylate cyclase activity"/>
    <property type="evidence" value="ECO:0007669"/>
    <property type="project" value="UniProtKB-EC"/>
</dbReference>
<evidence type="ECO:0000256" key="3">
    <source>
        <dbReference type="ARBA" id="ARBA00034247"/>
    </source>
</evidence>
<protein>
    <recommendedName>
        <fullName evidence="2">diguanylate cyclase</fullName>
        <ecNumber evidence="2">2.7.7.65</ecNumber>
    </recommendedName>
</protein>
<dbReference type="SMART" id="SM00091">
    <property type="entry name" value="PAS"/>
    <property type="match status" value="1"/>
</dbReference>
<dbReference type="FunFam" id="3.30.70.270:FF:000001">
    <property type="entry name" value="Diguanylate cyclase domain protein"/>
    <property type="match status" value="1"/>
</dbReference>
<comment type="catalytic activity">
    <reaction evidence="3">
        <text>2 GTP = 3',3'-c-di-GMP + 2 diphosphate</text>
        <dbReference type="Rhea" id="RHEA:24898"/>
        <dbReference type="ChEBI" id="CHEBI:33019"/>
        <dbReference type="ChEBI" id="CHEBI:37565"/>
        <dbReference type="ChEBI" id="CHEBI:58805"/>
        <dbReference type="EC" id="2.7.7.65"/>
    </reaction>
</comment>
<dbReference type="InterPro" id="IPR000014">
    <property type="entry name" value="PAS"/>
</dbReference>
<proteinExistence type="predicted"/>
<dbReference type="EMBL" id="VKGK01000010">
    <property type="protein sequence ID" value="TRY14489.1"/>
    <property type="molecule type" value="Genomic_DNA"/>
</dbReference>
<feature type="domain" description="PAS" evidence="4">
    <location>
        <begin position="183"/>
        <end position="253"/>
    </location>
</feature>
<feature type="domain" description="GGDEF" evidence="5">
    <location>
        <begin position="341"/>
        <end position="473"/>
    </location>
</feature>
<dbReference type="PROSITE" id="PS50112">
    <property type="entry name" value="PAS"/>
    <property type="match status" value="1"/>
</dbReference>
<dbReference type="EC" id="2.7.7.65" evidence="2"/>
<dbReference type="NCBIfam" id="TIGR00229">
    <property type="entry name" value="sensory_box"/>
    <property type="match status" value="1"/>
</dbReference>
<dbReference type="InterPro" id="IPR000160">
    <property type="entry name" value="GGDEF_dom"/>
</dbReference>
<dbReference type="Pfam" id="PF13426">
    <property type="entry name" value="PAS_9"/>
    <property type="match status" value="1"/>
</dbReference>
<dbReference type="PANTHER" id="PTHR45138:SF9">
    <property type="entry name" value="DIGUANYLATE CYCLASE DGCM-RELATED"/>
    <property type="match status" value="1"/>
</dbReference>
<evidence type="ECO:0000313" key="7">
    <source>
        <dbReference type="Proteomes" id="UP000318126"/>
    </source>
</evidence>
<dbReference type="SUPFAM" id="SSF55785">
    <property type="entry name" value="PYP-like sensor domain (PAS domain)"/>
    <property type="match status" value="1"/>
</dbReference>
<name>A0A553JPU5_SHEHA</name>
<gene>
    <name evidence="6" type="ORF">FN961_10340</name>
</gene>
<evidence type="ECO:0000259" key="4">
    <source>
        <dbReference type="PROSITE" id="PS50112"/>
    </source>
</evidence>
<sequence length="478" mass="54847">MHRMLKRQLKKAYPNGLPDNVEFSHFIELIEQAYTSMSEELSITERSLDLSCEELQQRHDTLSKILDALPDMSMWIDQDGMIRDIRVGCFNPPLVSKEDEHASITSLEFYKNSVPLQHFLTGHEKVGSKRGELELSCETFTYYVEARLTSVSKHRWLLVIRDISLRRKLIEMQTQRLDQIKRTQKQLQGLINAAPTGILITDESTKLVMVNNYICQKLSLSSDELLGRNPLSFIAKKYRLEYLSEIQKHISYDDTVLDSRLDLTMSLPSNETMQVEMAFSTLLFEDKKLVITAITDISERKRLEDQLRVLASTDPLTGAYNRRSFHELSHKAMSTCSREQQAFSILLLDLDFFKRVNDNYGHSAGDEVLITTVKTINDCIREADILGRHGGEEFVIALPNTDSKRAKEIANRIRQCIEEMRVHAEGNIIALTASIGLVTKTESCDFEKLINQADCYLYFAKDNGRNQVVDEQTYLSQN</sequence>
<dbReference type="NCBIfam" id="TIGR00254">
    <property type="entry name" value="GGDEF"/>
    <property type="match status" value="1"/>
</dbReference>
<comment type="caution">
    <text evidence="6">The sequence shown here is derived from an EMBL/GenBank/DDBJ whole genome shotgun (WGS) entry which is preliminary data.</text>
</comment>
<dbReference type="Pfam" id="PF00990">
    <property type="entry name" value="GGDEF"/>
    <property type="match status" value="1"/>
</dbReference>
<dbReference type="CDD" id="cd00130">
    <property type="entry name" value="PAS"/>
    <property type="match status" value="1"/>
</dbReference>
<dbReference type="CDD" id="cd01949">
    <property type="entry name" value="GGDEF"/>
    <property type="match status" value="1"/>
</dbReference>
<dbReference type="SMART" id="SM00267">
    <property type="entry name" value="GGDEF"/>
    <property type="match status" value="1"/>
</dbReference>
<dbReference type="InterPro" id="IPR029787">
    <property type="entry name" value="Nucleotide_cyclase"/>
</dbReference>
<accession>A0A553JPU5</accession>
<comment type="cofactor">
    <cofactor evidence="1">
        <name>Mg(2+)</name>
        <dbReference type="ChEBI" id="CHEBI:18420"/>
    </cofactor>
</comment>
<evidence type="ECO:0000256" key="1">
    <source>
        <dbReference type="ARBA" id="ARBA00001946"/>
    </source>
</evidence>
<dbReference type="PANTHER" id="PTHR45138">
    <property type="entry name" value="REGULATORY COMPONENTS OF SENSORY TRANSDUCTION SYSTEM"/>
    <property type="match status" value="1"/>
</dbReference>
<evidence type="ECO:0000313" key="6">
    <source>
        <dbReference type="EMBL" id="TRY14489.1"/>
    </source>
</evidence>
<dbReference type="Proteomes" id="UP000318126">
    <property type="component" value="Unassembled WGS sequence"/>
</dbReference>
<dbReference type="Gene3D" id="3.30.70.270">
    <property type="match status" value="1"/>
</dbReference>
<reference evidence="7" key="1">
    <citation type="submission" date="2019-07" db="EMBL/GenBank/DDBJ databases">
        <title>Shewanella sp. YLB-08 draft genomic sequence.</title>
        <authorList>
            <person name="Yu L."/>
        </authorList>
    </citation>
    <scope>NUCLEOTIDE SEQUENCE [LARGE SCALE GENOMIC DNA]</scope>
    <source>
        <strain evidence="7">JCM 20706</strain>
    </source>
</reference>
<dbReference type="InterPro" id="IPR050469">
    <property type="entry name" value="Diguanylate_Cyclase"/>
</dbReference>
<organism evidence="6 7">
    <name type="scientific">Shewanella hanedai</name>
    <name type="common">Alteromonas hanedai</name>
    <dbReference type="NCBI Taxonomy" id="25"/>
    <lineage>
        <taxon>Bacteria</taxon>
        <taxon>Pseudomonadati</taxon>
        <taxon>Pseudomonadota</taxon>
        <taxon>Gammaproteobacteria</taxon>
        <taxon>Alteromonadales</taxon>
        <taxon>Shewanellaceae</taxon>
        <taxon>Shewanella</taxon>
    </lineage>
</organism>
<evidence type="ECO:0000256" key="2">
    <source>
        <dbReference type="ARBA" id="ARBA00012528"/>
    </source>
</evidence>
<dbReference type="SUPFAM" id="SSF55073">
    <property type="entry name" value="Nucleotide cyclase"/>
    <property type="match status" value="1"/>
</dbReference>
<dbReference type="OrthoDB" id="9812260at2"/>
<evidence type="ECO:0000259" key="5">
    <source>
        <dbReference type="PROSITE" id="PS50887"/>
    </source>
</evidence>